<dbReference type="PANTHER" id="PTHR43114:SF7">
    <property type="entry name" value="ADENOSINE DEAMINASE DOMAIN-CONTAINING PROTEIN"/>
    <property type="match status" value="1"/>
</dbReference>
<dbReference type="NCBIfam" id="TIGR01430">
    <property type="entry name" value="aden_deam"/>
    <property type="match status" value="1"/>
</dbReference>
<dbReference type="InterPro" id="IPR001365">
    <property type="entry name" value="A_deaminase_dom"/>
</dbReference>
<evidence type="ECO:0000313" key="6">
    <source>
        <dbReference type="Proteomes" id="UP001305779"/>
    </source>
</evidence>
<gene>
    <name evidence="5" type="ORF">PRZ48_009122</name>
</gene>
<proteinExistence type="predicted"/>
<dbReference type="SUPFAM" id="SSF51556">
    <property type="entry name" value="Metallo-dependent hydrolases"/>
    <property type="match status" value="1"/>
</dbReference>
<dbReference type="Pfam" id="PF00962">
    <property type="entry name" value="A_deaminase"/>
    <property type="match status" value="1"/>
</dbReference>
<dbReference type="InterPro" id="IPR006330">
    <property type="entry name" value="Ado/ade_deaminase"/>
</dbReference>
<dbReference type="Gene3D" id="3.20.20.140">
    <property type="entry name" value="Metal-dependent hydrolases"/>
    <property type="match status" value="1"/>
</dbReference>
<evidence type="ECO:0000313" key="5">
    <source>
        <dbReference type="EMBL" id="KAK4500930.1"/>
    </source>
</evidence>
<name>A0ABR0EHF6_ZASCE</name>
<comment type="cofactor">
    <cofactor evidence="1">
        <name>Zn(2+)</name>
        <dbReference type="ChEBI" id="CHEBI:29105"/>
    </cofactor>
</comment>
<sequence length="333" mass="37763">MTQRNGAALRLYRNGPIIHSLDALTAAMESIMPDGSRMTDDEERDSFFDSYMEGFEALQTEEDYYDLAMNYFERAATMNVRYCELFFDPQGHTSRGVKWETMMSGFERAQKEARSRLGVQSQWIMCFLRDSPPESAMEHYVFALPYRHMIVGIGLDSSEPGNSPQLFADVFSLARKDGFKLTAHCDVDQSNVEGHIEQVLTTIGGTGADRIDHGLNAASDQRLTEVLVRRQIGMTLCPWSYLRHTTYSELGQRIRSLFDAGVLITINSDDPAYMEDCWVLHNFLLAKYICAFTNAEILRLARNAVTVCWAGEDVKTLLLSELDDFGRQHGIVE</sequence>
<evidence type="ECO:0000256" key="2">
    <source>
        <dbReference type="ARBA" id="ARBA00022723"/>
    </source>
</evidence>
<protein>
    <recommendedName>
        <fullName evidence="4">Adenosine deaminase domain-containing protein</fullName>
    </recommendedName>
</protein>
<evidence type="ECO:0000256" key="3">
    <source>
        <dbReference type="ARBA" id="ARBA00022801"/>
    </source>
</evidence>
<keyword evidence="2" id="KW-0479">Metal-binding</keyword>
<dbReference type="InterPro" id="IPR032466">
    <property type="entry name" value="Metal_Hydrolase"/>
</dbReference>
<dbReference type="EMBL" id="JAXOVC010000006">
    <property type="protein sequence ID" value="KAK4500930.1"/>
    <property type="molecule type" value="Genomic_DNA"/>
</dbReference>
<evidence type="ECO:0000259" key="4">
    <source>
        <dbReference type="Pfam" id="PF00962"/>
    </source>
</evidence>
<feature type="domain" description="Adenosine deaminase" evidence="4">
    <location>
        <begin position="33"/>
        <end position="324"/>
    </location>
</feature>
<dbReference type="Proteomes" id="UP001305779">
    <property type="component" value="Unassembled WGS sequence"/>
</dbReference>
<organism evidence="5 6">
    <name type="scientific">Zasmidium cellare</name>
    <name type="common">Wine cellar mold</name>
    <name type="synonym">Racodium cellare</name>
    <dbReference type="NCBI Taxonomy" id="395010"/>
    <lineage>
        <taxon>Eukaryota</taxon>
        <taxon>Fungi</taxon>
        <taxon>Dikarya</taxon>
        <taxon>Ascomycota</taxon>
        <taxon>Pezizomycotina</taxon>
        <taxon>Dothideomycetes</taxon>
        <taxon>Dothideomycetidae</taxon>
        <taxon>Mycosphaerellales</taxon>
        <taxon>Mycosphaerellaceae</taxon>
        <taxon>Zasmidium</taxon>
    </lineage>
</organism>
<accession>A0ABR0EHF6</accession>
<comment type="caution">
    <text evidence="5">The sequence shown here is derived from an EMBL/GenBank/DDBJ whole genome shotgun (WGS) entry which is preliminary data.</text>
</comment>
<keyword evidence="3" id="KW-0378">Hydrolase</keyword>
<keyword evidence="6" id="KW-1185">Reference proteome</keyword>
<evidence type="ECO:0000256" key="1">
    <source>
        <dbReference type="ARBA" id="ARBA00001947"/>
    </source>
</evidence>
<reference evidence="5 6" key="1">
    <citation type="journal article" date="2023" name="G3 (Bethesda)">
        <title>A chromosome-level genome assembly of Zasmidium syzygii isolated from banana leaves.</title>
        <authorList>
            <person name="van Westerhoven A.C."/>
            <person name="Mehrabi R."/>
            <person name="Talebi R."/>
            <person name="Steentjes M.B.F."/>
            <person name="Corcolon B."/>
            <person name="Chong P.A."/>
            <person name="Kema G.H.J."/>
            <person name="Seidl M.F."/>
        </authorList>
    </citation>
    <scope>NUCLEOTIDE SEQUENCE [LARGE SCALE GENOMIC DNA]</scope>
    <source>
        <strain evidence="5 6">P124</strain>
    </source>
</reference>
<dbReference type="PANTHER" id="PTHR43114">
    <property type="entry name" value="ADENINE DEAMINASE"/>
    <property type="match status" value="1"/>
</dbReference>